<dbReference type="KEGG" id="aey:CDG81_02540"/>
<dbReference type="OrthoDB" id="8892982at2"/>
<reference evidence="5 6" key="1">
    <citation type="submission" date="2017-08" db="EMBL/GenBank/DDBJ databases">
        <title>The complete genome sequence of moderately halophilic actinomycete Actinopolyspora erythraea YIM 90600, the producer of novel erythromycin, novel actinopolysporins A-C and tubercidin.</title>
        <authorList>
            <person name="Yin M."/>
            <person name="Tang S."/>
        </authorList>
    </citation>
    <scope>NUCLEOTIDE SEQUENCE [LARGE SCALE GENOMIC DNA]</scope>
    <source>
        <strain evidence="5 6">YIM 90600</strain>
    </source>
</reference>
<dbReference type="Pfam" id="PF09084">
    <property type="entry name" value="NMT1"/>
    <property type="match status" value="1"/>
</dbReference>
<proteinExistence type="inferred from homology"/>
<evidence type="ECO:0000313" key="5">
    <source>
        <dbReference type="EMBL" id="ASU77370.1"/>
    </source>
</evidence>
<dbReference type="Gene3D" id="3.40.190.10">
    <property type="entry name" value="Periplasmic binding protein-like II"/>
    <property type="match status" value="2"/>
</dbReference>
<evidence type="ECO:0000256" key="1">
    <source>
        <dbReference type="ARBA" id="ARBA00004418"/>
    </source>
</evidence>
<feature type="domain" description="SsuA/THI5-like" evidence="4">
    <location>
        <begin position="65"/>
        <end position="270"/>
    </location>
</feature>
<sequence>MLTMVRPVVQAGRSGRSLTRSALALAAGIGLLLTSGCGLLSGSEGSEDTESGMTTINLGTMPAVDVAPLHLAKEKGYFAEEGLKINTSTIAGGAQGIPKLASGELDITFGNWVSFIRAKQEGKVDIKAVSDAYQARKGTFLLMHMPDSAVQQPADLEGKKVAVNTRANLNELTAVSALKTRGVDTSKIEFVTMDFPDMPAALDRGDVAAASVIEPFISRANQLGAKTLLDQTAGPTANMPIAGYAATSEWTEQNPDAAAKFQKAMSKAQGEANGDRNAVEELLPDYTKIEPKTASLVTIGTYPSTLEASRLKSVVSLMENNGELPPNEFDINSMLFQPPKGDE</sequence>
<dbReference type="Proteomes" id="UP000215043">
    <property type="component" value="Chromosome"/>
</dbReference>
<organism evidence="5 6">
    <name type="scientific">Actinopolyspora erythraea</name>
    <dbReference type="NCBI Taxonomy" id="414996"/>
    <lineage>
        <taxon>Bacteria</taxon>
        <taxon>Bacillati</taxon>
        <taxon>Actinomycetota</taxon>
        <taxon>Actinomycetes</taxon>
        <taxon>Actinopolysporales</taxon>
        <taxon>Actinopolysporaceae</taxon>
        <taxon>Actinopolyspora</taxon>
    </lineage>
</organism>
<keyword evidence="3" id="KW-0732">Signal</keyword>
<evidence type="ECO:0000313" key="6">
    <source>
        <dbReference type="Proteomes" id="UP000215043"/>
    </source>
</evidence>
<dbReference type="PANTHER" id="PTHR30024">
    <property type="entry name" value="ALIPHATIC SULFONATES-BINDING PROTEIN-RELATED"/>
    <property type="match status" value="1"/>
</dbReference>
<gene>
    <name evidence="5" type="ORF">CDG81_02540</name>
</gene>
<dbReference type="AlphaFoldDB" id="A0A223RNA8"/>
<comment type="subcellular location">
    <subcellularLocation>
        <location evidence="1">Periplasm</location>
    </subcellularLocation>
</comment>
<dbReference type="InterPro" id="IPR015168">
    <property type="entry name" value="SsuA/THI5"/>
</dbReference>
<dbReference type="PANTHER" id="PTHR30024:SF47">
    <property type="entry name" value="TAURINE-BINDING PERIPLASMIC PROTEIN"/>
    <property type="match status" value="1"/>
</dbReference>
<accession>A0A223RNA8</accession>
<name>A0A223RNA8_9ACTN</name>
<evidence type="ECO:0000259" key="4">
    <source>
        <dbReference type="Pfam" id="PF09084"/>
    </source>
</evidence>
<evidence type="ECO:0000256" key="2">
    <source>
        <dbReference type="ARBA" id="ARBA00010742"/>
    </source>
</evidence>
<dbReference type="EMBL" id="CP022752">
    <property type="protein sequence ID" value="ASU77370.1"/>
    <property type="molecule type" value="Genomic_DNA"/>
</dbReference>
<dbReference type="GO" id="GO:0042597">
    <property type="term" value="C:periplasmic space"/>
    <property type="evidence" value="ECO:0007669"/>
    <property type="project" value="UniProtKB-SubCell"/>
</dbReference>
<protein>
    <recommendedName>
        <fullName evidence="4">SsuA/THI5-like domain-containing protein</fullName>
    </recommendedName>
</protein>
<dbReference type="SUPFAM" id="SSF53850">
    <property type="entry name" value="Periplasmic binding protein-like II"/>
    <property type="match status" value="1"/>
</dbReference>
<comment type="similarity">
    <text evidence="2">Belongs to the bacterial solute-binding protein SsuA/TauA family.</text>
</comment>
<evidence type="ECO:0000256" key="3">
    <source>
        <dbReference type="ARBA" id="ARBA00022729"/>
    </source>
</evidence>